<proteinExistence type="predicted"/>
<dbReference type="Pfam" id="PF23443">
    <property type="entry name" value="DUF7126"/>
    <property type="match status" value="1"/>
</dbReference>
<evidence type="ECO:0000313" key="2">
    <source>
        <dbReference type="Proteomes" id="UP001139494"/>
    </source>
</evidence>
<gene>
    <name evidence="1" type="ORF">KM295_02395</name>
</gene>
<sequence>MSEIVIAGGDPAGLGGALERQGATVRHAEGTADRPALEAAGIEDADTLVVTDAGLATSVTVALDCNPDLRIVFYTRDSVPEFIRGQAGHIVDPAVLDPDTVSEELLR</sequence>
<protein>
    <submittedName>
        <fullName evidence="1">CTP synthetase</fullName>
    </submittedName>
</protein>
<comment type="caution">
    <text evidence="1">The sequence shown here is derived from an EMBL/GenBank/DDBJ whole genome shotgun (WGS) entry which is preliminary data.</text>
</comment>
<dbReference type="InterPro" id="IPR055550">
    <property type="entry name" value="DUF7126"/>
</dbReference>
<dbReference type="RefSeq" id="WP_256028277.1">
    <property type="nucleotide sequence ID" value="NZ_JAHLKM010000002.1"/>
</dbReference>
<reference evidence="1" key="1">
    <citation type="journal article" date="2023" name="Front. Microbiol.">
        <title>Genomic-based phylogenetic and metabolic analyses of the genus Natronomonas, and description of Natronomonas aquatica sp. nov.</title>
        <authorList>
            <person name="Garcia-Roldan A."/>
            <person name="Duran-Viseras A."/>
            <person name="de la Haba R.R."/>
            <person name="Corral P."/>
            <person name="Sanchez-Porro C."/>
            <person name="Ventosa A."/>
        </authorList>
    </citation>
    <scope>NUCLEOTIDE SEQUENCE</scope>
    <source>
        <strain evidence="1">F2-12</strain>
    </source>
</reference>
<organism evidence="1 2">
    <name type="scientific">Natronomonas aquatica</name>
    <dbReference type="NCBI Taxonomy" id="2841590"/>
    <lineage>
        <taxon>Archaea</taxon>
        <taxon>Methanobacteriati</taxon>
        <taxon>Methanobacteriota</taxon>
        <taxon>Stenosarchaea group</taxon>
        <taxon>Halobacteria</taxon>
        <taxon>Halobacteriales</taxon>
        <taxon>Natronomonadaceae</taxon>
        <taxon>Natronomonas</taxon>
    </lineage>
</organism>
<accession>A0A9R1CR41</accession>
<dbReference type="EMBL" id="JAHLKM010000002">
    <property type="protein sequence ID" value="MCQ4332355.1"/>
    <property type="molecule type" value="Genomic_DNA"/>
</dbReference>
<dbReference type="AlphaFoldDB" id="A0A9R1CR41"/>
<dbReference type="Proteomes" id="UP001139494">
    <property type="component" value="Unassembled WGS sequence"/>
</dbReference>
<keyword evidence="2" id="KW-1185">Reference proteome</keyword>
<evidence type="ECO:0000313" key="1">
    <source>
        <dbReference type="EMBL" id="MCQ4332355.1"/>
    </source>
</evidence>
<name>A0A9R1CR41_9EURY</name>